<dbReference type="NCBIfam" id="TIGR03506">
    <property type="entry name" value="FlgEFG_subfam"/>
    <property type="match status" value="1"/>
</dbReference>
<keyword evidence="6" id="KW-0969">Cilium</keyword>
<feature type="domain" description="Flagellar basal-body/hook protein C-terminal" evidence="4">
    <location>
        <begin position="187"/>
        <end position="230"/>
    </location>
</feature>
<dbReference type="InterPro" id="IPR020013">
    <property type="entry name" value="Flagellar_FlgE/F/G"/>
</dbReference>
<dbReference type="Pfam" id="PF00460">
    <property type="entry name" value="Flg_bb_rod"/>
    <property type="match status" value="1"/>
</dbReference>
<dbReference type="InterPro" id="IPR001444">
    <property type="entry name" value="Flag_bb_rod_N"/>
</dbReference>
<dbReference type="InterPro" id="IPR037925">
    <property type="entry name" value="FlgE/F/G-like"/>
</dbReference>
<dbReference type="PANTHER" id="PTHR30435:SF19">
    <property type="entry name" value="FLAGELLAR BASAL-BODY ROD PROTEIN FLGG"/>
    <property type="match status" value="1"/>
</dbReference>
<organism evidence="6 7">
    <name type="scientific">Desulfocucumis palustris</name>
    <dbReference type="NCBI Taxonomy" id="1898651"/>
    <lineage>
        <taxon>Bacteria</taxon>
        <taxon>Bacillati</taxon>
        <taxon>Bacillota</taxon>
        <taxon>Clostridia</taxon>
        <taxon>Eubacteriales</taxon>
        <taxon>Desulfocucumaceae</taxon>
        <taxon>Desulfocucumis</taxon>
    </lineage>
</organism>
<proteinExistence type="inferred from homology"/>
<evidence type="ECO:0000259" key="3">
    <source>
        <dbReference type="Pfam" id="PF00460"/>
    </source>
</evidence>
<evidence type="ECO:0000313" key="6">
    <source>
        <dbReference type="EMBL" id="GBF33208.1"/>
    </source>
</evidence>
<feature type="domain" description="Flagellar hook protein FlgE/F/G-like D1" evidence="5">
    <location>
        <begin position="80"/>
        <end position="142"/>
    </location>
</feature>
<protein>
    <submittedName>
        <fullName evidence="6">Flagellar basal-body rod protein FlgF</fullName>
    </submittedName>
</protein>
<dbReference type="InterPro" id="IPR010930">
    <property type="entry name" value="Flg_bb/hook_C_dom"/>
</dbReference>
<reference evidence="7" key="1">
    <citation type="submission" date="2018-02" db="EMBL/GenBank/DDBJ databases">
        <title>Genome sequence of Desulfocucumis palustris strain NAW-5.</title>
        <authorList>
            <person name="Watanabe M."/>
            <person name="Kojima H."/>
            <person name="Fukui M."/>
        </authorList>
    </citation>
    <scope>NUCLEOTIDE SEQUENCE [LARGE SCALE GENOMIC DNA]</scope>
    <source>
        <strain evidence="7">NAW-5</strain>
    </source>
</reference>
<dbReference type="Pfam" id="PF22692">
    <property type="entry name" value="LlgE_F_G_D1"/>
    <property type="match status" value="1"/>
</dbReference>
<evidence type="ECO:0000313" key="7">
    <source>
        <dbReference type="Proteomes" id="UP000239549"/>
    </source>
</evidence>
<dbReference type="SUPFAM" id="SSF117143">
    <property type="entry name" value="Flagellar hook protein flgE"/>
    <property type="match status" value="1"/>
</dbReference>
<evidence type="ECO:0000259" key="5">
    <source>
        <dbReference type="Pfam" id="PF22692"/>
    </source>
</evidence>
<dbReference type="AlphaFoldDB" id="A0A2L2XAK6"/>
<evidence type="ECO:0000256" key="2">
    <source>
        <dbReference type="RuleBase" id="RU362116"/>
    </source>
</evidence>
<dbReference type="EMBL" id="BFAV01000075">
    <property type="protein sequence ID" value="GBF33208.1"/>
    <property type="molecule type" value="Genomic_DNA"/>
</dbReference>
<comment type="similarity">
    <text evidence="1 2">Belongs to the flagella basal body rod proteins family.</text>
</comment>
<keyword evidence="6" id="KW-0966">Cell projection</keyword>
<comment type="caution">
    <text evidence="6">The sequence shown here is derived from an EMBL/GenBank/DDBJ whole genome shotgun (WGS) entry which is preliminary data.</text>
</comment>
<dbReference type="GO" id="GO:0009425">
    <property type="term" value="C:bacterial-type flagellum basal body"/>
    <property type="evidence" value="ECO:0007669"/>
    <property type="project" value="UniProtKB-SubCell"/>
</dbReference>
<keyword evidence="2" id="KW-0975">Bacterial flagellum</keyword>
<keyword evidence="6" id="KW-0282">Flagellum</keyword>
<dbReference type="GO" id="GO:0071978">
    <property type="term" value="P:bacterial-type flagellum-dependent swarming motility"/>
    <property type="evidence" value="ECO:0007669"/>
    <property type="project" value="TreeGrafter"/>
</dbReference>
<dbReference type="PANTHER" id="PTHR30435">
    <property type="entry name" value="FLAGELLAR PROTEIN"/>
    <property type="match status" value="1"/>
</dbReference>
<dbReference type="InterPro" id="IPR053967">
    <property type="entry name" value="LlgE_F_G-like_D1"/>
</dbReference>
<accession>A0A2L2XAK6</accession>
<dbReference type="Proteomes" id="UP000239549">
    <property type="component" value="Unassembled WGS sequence"/>
</dbReference>
<dbReference type="Pfam" id="PF06429">
    <property type="entry name" value="Flg_bbr_C"/>
    <property type="match status" value="1"/>
</dbReference>
<comment type="subcellular location">
    <subcellularLocation>
        <location evidence="2">Bacterial flagellum basal body</location>
    </subcellularLocation>
</comment>
<name>A0A2L2XAK6_9FIRM</name>
<gene>
    <name evidence="6" type="ORF">DCCM_2307</name>
</gene>
<keyword evidence="7" id="KW-1185">Reference proteome</keyword>
<evidence type="ECO:0000259" key="4">
    <source>
        <dbReference type="Pfam" id="PF06429"/>
    </source>
</evidence>
<sequence length="236" mass="25245">MDVVTNNIANVSTNGYKQDSVMTKPFPEMLLREKTVDNAGRRVARWSPVGFTNQGVAVSGFFTDQTAGILKETGRATDLALSGQGFFAVQANGGELYTRDGQFHTDKEGYLVDSRGNRVLSDSGPVQVGDAEFTVDSGGVITLADGGTYQLRIVEFENPQNLVKTGDNYFDAGNGTAGEAASPGVTQGFLEQSNVDLATQMVQLVEIFRSYEAGQKAIQSQDELLAKAINQVGSVK</sequence>
<evidence type="ECO:0000256" key="1">
    <source>
        <dbReference type="ARBA" id="ARBA00009677"/>
    </source>
</evidence>
<feature type="domain" description="Flagellar basal body rod protein N-terminal" evidence="3">
    <location>
        <begin position="1"/>
        <end position="17"/>
    </location>
</feature>